<evidence type="ECO:0000313" key="2">
    <source>
        <dbReference type="Proteomes" id="UP000297635"/>
    </source>
</evidence>
<evidence type="ECO:0000313" key="1">
    <source>
        <dbReference type="EMBL" id="TGG40000.1"/>
    </source>
</evidence>
<dbReference type="RefSeq" id="WP_135470992.1">
    <property type="nucleotide sequence ID" value="NZ_CASRBI010000026.1"/>
</dbReference>
<name>A0A4Z0V9K6_9BACT</name>
<dbReference type="AlphaFoldDB" id="A0A4Z0V9K6"/>
<protein>
    <recommendedName>
        <fullName evidence="3">Tetratricopeptide repeat protein</fullName>
    </recommendedName>
</protein>
<evidence type="ECO:0008006" key="3">
    <source>
        <dbReference type="Google" id="ProtNLM"/>
    </source>
</evidence>
<accession>A0A4Z0V9K6</accession>
<comment type="caution">
    <text evidence="1">The sequence shown here is derived from an EMBL/GenBank/DDBJ whole genome shotgun (WGS) entry which is preliminary data.</text>
</comment>
<dbReference type="EMBL" id="SJSA01000001">
    <property type="protein sequence ID" value="TGG40000.1"/>
    <property type="molecule type" value="Genomic_DNA"/>
</dbReference>
<gene>
    <name evidence="1" type="ORF">EZ315_04545</name>
</gene>
<reference evidence="1 2" key="1">
    <citation type="submission" date="2019-02" db="EMBL/GenBank/DDBJ databases">
        <title>Isolation and identification of novel species under the genus Muribaculum.</title>
        <authorList>
            <person name="Miyake S."/>
            <person name="Ding Y."/>
            <person name="Low A."/>
            <person name="Soh M."/>
            <person name="Seedorf H."/>
        </authorList>
    </citation>
    <scope>NUCLEOTIDE SEQUENCE [LARGE SCALE GENOMIC DNA]</scope>
    <source>
        <strain evidence="1 2">TLL-A3</strain>
    </source>
</reference>
<dbReference type="Proteomes" id="UP000297635">
    <property type="component" value="Unassembled WGS sequence"/>
</dbReference>
<proteinExistence type="predicted"/>
<sequence length="191" mass="22951">MVYNISDPMSPVLKKMFRDRNRFYQIVAKDSVDMFLDYTFRSRIGKYVWNKPKTSKFNETEYNNYLQYVKGIHNWEKKPQYIATLYTARHWIDGNHRAMLDEMHNALRYGIFNDDAKLSYIQGHIIQLCTTDNQPLIAEAYEWMRQIADEYPIGYYRSEYMRLQARLLTAQGKSDEAKELEEKARKVRMTQ</sequence>
<organism evidence="1 2">
    <name type="scientific">Duncaniella freteri</name>
    <dbReference type="NCBI Taxonomy" id="2530391"/>
    <lineage>
        <taxon>Bacteria</taxon>
        <taxon>Pseudomonadati</taxon>
        <taxon>Bacteroidota</taxon>
        <taxon>Bacteroidia</taxon>
        <taxon>Bacteroidales</taxon>
        <taxon>Muribaculaceae</taxon>
        <taxon>Duncaniella</taxon>
    </lineage>
</organism>
<keyword evidence="2" id="KW-1185">Reference proteome</keyword>